<feature type="compositionally biased region" description="Polar residues" evidence="1">
    <location>
        <begin position="91"/>
        <end position="109"/>
    </location>
</feature>
<keyword evidence="3" id="KW-0255">Endonuclease</keyword>
<reference evidence="3 4" key="1">
    <citation type="submission" date="2016-10" db="EMBL/GenBank/DDBJ databases">
        <authorList>
            <person name="de Groot N.N."/>
        </authorList>
    </citation>
    <scope>NUCLEOTIDE SEQUENCE [LARGE SCALE GENOMIC DNA]</scope>
    <source>
        <strain evidence="3 4">KH1P1</strain>
    </source>
</reference>
<dbReference type="GO" id="GO:0004519">
    <property type="term" value="F:endonuclease activity"/>
    <property type="evidence" value="ECO:0007669"/>
    <property type="project" value="UniProtKB-KW"/>
</dbReference>
<evidence type="ECO:0000259" key="2">
    <source>
        <dbReference type="Pfam" id="PF13930"/>
    </source>
</evidence>
<feature type="region of interest" description="Disordered" evidence="1">
    <location>
        <begin position="178"/>
        <end position="199"/>
    </location>
</feature>
<dbReference type="OrthoDB" id="7182479at2"/>
<keyword evidence="3" id="KW-0378">Hydrolase</keyword>
<gene>
    <name evidence="3" type="ORF">SAMN04487771_103714</name>
</gene>
<feature type="domain" description="Type VII secretion system protein EssD-like" evidence="2">
    <location>
        <begin position="86"/>
        <end position="211"/>
    </location>
</feature>
<keyword evidence="3" id="KW-0540">Nuclease</keyword>
<feature type="compositionally biased region" description="Basic and acidic residues" evidence="1">
    <location>
        <begin position="130"/>
        <end position="140"/>
    </location>
</feature>
<feature type="region of interest" description="Disordered" evidence="1">
    <location>
        <begin position="91"/>
        <end position="147"/>
    </location>
</feature>
<protein>
    <submittedName>
        <fullName evidence="3">DNA/RNA non-specific endonuclease</fullName>
    </submittedName>
</protein>
<proteinExistence type="predicted"/>
<name>A0A1I0GT70_9FIRM</name>
<dbReference type="Proteomes" id="UP000199820">
    <property type="component" value="Unassembled WGS sequence"/>
</dbReference>
<accession>A0A1I0GT70</accession>
<evidence type="ECO:0000313" key="3">
    <source>
        <dbReference type="EMBL" id="SET73537.1"/>
    </source>
</evidence>
<dbReference type="RefSeq" id="WP_074649970.1">
    <property type="nucleotide sequence ID" value="NZ_FOIL01000037.1"/>
</dbReference>
<feature type="compositionally biased region" description="Basic and acidic residues" evidence="1">
    <location>
        <begin position="112"/>
        <end position="122"/>
    </location>
</feature>
<evidence type="ECO:0000256" key="1">
    <source>
        <dbReference type="SAM" id="MobiDB-lite"/>
    </source>
</evidence>
<sequence length="298" mass="33151">MDMGFSEIFKDLNNELLEKAKSMEKTTDFKDLDRPIAKMLDNSGDYDGTETEEKKLEPNSTYEIDGDEYETDDNGDIYKMNGDLMPNTTYEKNGITYTTDENGRISTWSGEPKYEPENERDTNAQTESGGEDREAGDDGGHLVARILGGSAGNENIVAMRDTVNRGDYKKSENEIAEAKKQGKEVQDSGNVVYEGDSTRPSKIERTYTIDGETSNLKVDNVEGSKDLLEDVEGDISDEDMESLNDEIADMEEDGCDVSVTSVLKKYDAEGNLVSVRVGIRNETTGEKSYRTFEAKKEG</sequence>
<dbReference type="EMBL" id="FOIL01000037">
    <property type="protein sequence ID" value="SET73537.1"/>
    <property type="molecule type" value="Genomic_DNA"/>
</dbReference>
<dbReference type="Pfam" id="PF13930">
    <property type="entry name" value="Endonuclea_NS_2"/>
    <property type="match status" value="1"/>
</dbReference>
<keyword evidence="4" id="KW-1185">Reference proteome</keyword>
<organism evidence="3 4">
    <name type="scientific">[Clostridium] aminophilum</name>
    <dbReference type="NCBI Taxonomy" id="1526"/>
    <lineage>
        <taxon>Bacteria</taxon>
        <taxon>Bacillati</taxon>
        <taxon>Bacillota</taxon>
        <taxon>Clostridia</taxon>
        <taxon>Lachnospirales</taxon>
        <taxon>Lachnospiraceae</taxon>
    </lineage>
</organism>
<dbReference type="AlphaFoldDB" id="A0A1I0GT70"/>
<evidence type="ECO:0000313" key="4">
    <source>
        <dbReference type="Proteomes" id="UP000199820"/>
    </source>
</evidence>
<dbReference type="InterPro" id="IPR044927">
    <property type="entry name" value="Endonuclea_NS_2"/>
</dbReference>